<organism evidence="2 3">
    <name type="scientific">Emydomyces testavorans</name>
    <dbReference type="NCBI Taxonomy" id="2070801"/>
    <lineage>
        <taxon>Eukaryota</taxon>
        <taxon>Fungi</taxon>
        <taxon>Dikarya</taxon>
        <taxon>Ascomycota</taxon>
        <taxon>Pezizomycotina</taxon>
        <taxon>Eurotiomycetes</taxon>
        <taxon>Eurotiomycetidae</taxon>
        <taxon>Onygenales</taxon>
        <taxon>Nannizziopsiaceae</taxon>
        <taxon>Emydomyces</taxon>
    </lineage>
</organism>
<name>A0AAF0DMC6_9EURO</name>
<dbReference type="AlphaFoldDB" id="A0AAF0DMC6"/>
<accession>A0AAF0DMC6</accession>
<dbReference type="Proteomes" id="UP001219355">
    <property type="component" value="Chromosome 4"/>
</dbReference>
<dbReference type="EMBL" id="CP120630">
    <property type="protein sequence ID" value="WEW61083.1"/>
    <property type="molecule type" value="Genomic_DNA"/>
</dbReference>
<feature type="coiled-coil region" evidence="1">
    <location>
        <begin position="2"/>
        <end position="158"/>
    </location>
</feature>
<keyword evidence="1" id="KW-0175">Coiled coil</keyword>
<evidence type="ECO:0000313" key="2">
    <source>
        <dbReference type="EMBL" id="WEW61083.1"/>
    </source>
</evidence>
<evidence type="ECO:0000313" key="3">
    <source>
        <dbReference type="Proteomes" id="UP001219355"/>
    </source>
</evidence>
<reference evidence="2" key="1">
    <citation type="submission" date="2023-03" db="EMBL/GenBank/DDBJ databases">
        <title>Emydomyces testavorans Genome Sequence.</title>
        <authorList>
            <person name="Hoyer L."/>
        </authorList>
    </citation>
    <scope>NUCLEOTIDE SEQUENCE</scope>
    <source>
        <strain evidence="2">16-2883</strain>
    </source>
</reference>
<proteinExistence type="predicted"/>
<protein>
    <submittedName>
        <fullName evidence="2">Uncharacterized protein</fullName>
    </submittedName>
</protein>
<gene>
    <name evidence="2" type="ORF">PRK78_006572</name>
</gene>
<sequence length="352" mass="41400">MLKECQKKVENIQQQKKEEQVMLKQLQTELRQAAMQSEKEKENCNLQKEREQATLALQNYAEHLQQQSELEKLKLKELQNKARSIEEQKEKKQTIVNSLHEEAETFQQKVNSEKLKLSQIQNDAENLRRQMQRDQAILKRLHKDIGNIQQQLKMEKTKLEHLLPATANSGNVLESVEQCNLEQEGQLRDEENLFEADNDWKDLQLESTGETHQQTKDKMNLTQSAVECSETRNTQPEMLKLKKIVFKIFNGKNWETTEEHKFDPSHIAHVVKKYMMKNYFPCDQMEQAIEPSEWLQVAIQDGKNEVLFTKNPDNLTHVVNEEITPMQMIREQPEENNLPAKKIRVSIDDDKL</sequence>
<keyword evidence="3" id="KW-1185">Reference proteome</keyword>
<evidence type="ECO:0000256" key="1">
    <source>
        <dbReference type="SAM" id="Coils"/>
    </source>
</evidence>